<accession>A0ACC0JBK0</accession>
<dbReference type="Proteomes" id="UP001064048">
    <property type="component" value="Chromosome 16"/>
</dbReference>
<dbReference type="EMBL" id="CM046116">
    <property type="protein sequence ID" value="KAI8421521.1"/>
    <property type="molecule type" value="Genomic_DNA"/>
</dbReference>
<gene>
    <name evidence="1" type="ORF">MSG28_009562</name>
</gene>
<name>A0ACC0JBK0_CHOFU</name>
<protein>
    <submittedName>
        <fullName evidence="1">Uncharacterized protein</fullName>
    </submittedName>
</protein>
<reference evidence="1 2" key="1">
    <citation type="journal article" date="2022" name="Genome Biol. Evol.">
        <title>The Spruce Budworm Genome: Reconstructing the Evolutionary History of Antifreeze Proteins.</title>
        <authorList>
            <person name="Beliveau C."/>
            <person name="Gagne P."/>
            <person name="Picq S."/>
            <person name="Vernygora O."/>
            <person name="Keeling C.I."/>
            <person name="Pinkney K."/>
            <person name="Doucet D."/>
            <person name="Wen F."/>
            <person name="Johnston J.S."/>
            <person name="Maaroufi H."/>
            <person name="Boyle B."/>
            <person name="Laroche J."/>
            <person name="Dewar K."/>
            <person name="Juretic N."/>
            <person name="Blackburn G."/>
            <person name="Nisole A."/>
            <person name="Brunet B."/>
            <person name="Brandao M."/>
            <person name="Lumley L."/>
            <person name="Duan J."/>
            <person name="Quan G."/>
            <person name="Lucarotti C.J."/>
            <person name="Roe A.D."/>
            <person name="Sperling F.A.H."/>
            <person name="Levesque R.C."/>
            <person name="Cusson M."/>
        </authorList>
    </citation>
    <scope>NUCLEOTIDE SEQUENCE [LARGE SCALE GENOMIC DNA]</scope>
    <source>
        <strain evidence="1">Glfc:IPQL:Cfum</strain>
    </source>
</reference>
<sequence length="340" mass="37800">MFSRLLRTQKLQIITYNVHKGPSVFQKALCCPKAIFMMNKAIHTGQINHAARQIVYKEYVKPAYEDHDHKNMRLKRPMSPHLFDYAPTLPAMTSIGQRISGAIVAFYCVMLAAGSLFLSNGIDTYVSMIQSLNLSRISVFLLKLIIGFPFSYHFFIGLRFVGFSLLKLGTKSVLANLSRLPTLLSTAQYAQAAAGAPKLTFKKYEPPIQEHYDVKNARLSRPLSPHLTIYQPQLTSMLSITHRITGMMLTGYATVLGVGALVSPHDVSHYVTMVEGLNLSPVTLILIKAILASPFAYHFVNGLRHLYWDTAKGLSIKEVYSTGYAMLAGTLVMTLILAAL</sequence>
<evidence type="ECO:0000313" key="1">
    <source>
        <dbReference type="EMBL" id="KAI8421521.1"/>
    </source>
</evidence>
<organism evidence="1 2">
    <name type="scientific">Choristoneura fumiferana</name>
    <name type="common">Spruce budworm moth</name>
    <name type="synonym">Archips fumiferana</name>
    <dbReference type="NCBI Taxonomy" id="7141"/>
    <lineage>
        <taxon>Eukaryota</taxon>
        <taxon>Metazoa</taxon>
        <taxon>Ecdysozoa</taxon>
        <taxon>Arthropoda</taxon>
        <taxon>Hexapoda</taxon>
        <taxon>Insecta</taxon>
        <taxon>Pterygota</taxon>
        <taxon>Neoptera</taxon>
        <taxon>Endopterygota</taxon>
        <taxon>Lepidoptera</taxon>
        <taxon>Glossata</taxon>
        <taxon>Ditrysia</taxon>
        <taxon>Tortricoidea</taxon>
        <taxon>Tortricidae</taxon>
        <taxon>Tortricinae</taxon>
        <taxon>Choristoneura</taxon>
    </lineage>
</organism>
<keyword evidence="2" id="KW-1185">Reference proteome</keyword>
<evidence type="ECO:0000313" key="2">
    <source>
        <dbReference type="Proteomes" id="UP001064048"/>
    </source>
</evidence>
<proteinExistence type="predicted"/>
<comment type="caution">
    <text evidence="1">The sequence shown here is derived from an EMBL/GenBank/DDBJ whole genome shotgun (WGS) entry which is preliminary data.</text>
</comment>